<keyword evidence="2" id="KW-1185">Reference proteome</keyword>
<name>A0A4Y2GBB9_ARAVE</name>
<dbReference type="Proteomes" id="UP000499080">
    <property type="component" value="Unassembled WGS sequence"/>
</dbReference>
<gene>
    <name evidence="1" type="ORF">AVEN_114628_1</name>
</gene>
<organism evidence="1 2">
    <name type="scientific">Araneus ventricosus</name>
    <name type="common">Orbweaver spider</name>
    <name type="synonym">Epeira ventricosa</name>
    <dbReference type="NCBI Taxonomy" id="182803"/>
    <lineage>
        <taxon>Eukaryota</taxon>
        <taxon>Metazoa</taxon>
        <taxon>Ecdysozoa</taxon>
        <taxon>Arthropoda</taxon>
        <taxon>Chelicerata</taxon>
        <taxon>Arachnida</taxon>
        <taxon>Araneae</taxon>
        <taxon>Araneomorphae</taxon>
        <taxon>Entelegynae</taxon>
        <taxon>Araneoidea</taxon>
        <taxon>Araneidae</taxon>
        <taxon>Araneus</taxon>
    </lineage>
</organism>
<sequence length="100" mass="10962">MRGGVVFSGRQSISCFEDFILVGEKFSKDGTCFCCRSFVGKDPCDQYVVPDEGANVQEERAAEDVVWDVILGVFSTSAIAVPEVELFQVVRAEAVIADYL</sequence>
<dbReference type="EMBL" id="BGPR01001317">
    <property type="protein sequence ID" value="GBM50980.1"/>
    <property type="molecule type" value="Genomic_DNA"/>
</dbReference>
<reference evidence="1 2" key="1">
    <citation type="journal article" date="2019" name="Sci. Rep.">
        <title>Orb-weaving spider Araneus ventricosus genome elucidates the spidroin gene catalogue.</title>
        <authorList>
            <person name="Kono N."/>
            <person name="Nakamura H."/>
            <person name="Ohtoshi R."/>
            <person name="Moran D.A.P."/>
            <person name="Shinohara A."/>
            <person name="Yoshida Y."/>
            <person name="Fujiwara M."/>
            <person name="Mori M."/>
            <person name="Tomita M."/>
            <person name="Arakawa K."/>
        </authorList>
    </citation>
    <scope>NUCLEOTIDE SEQUENCE [LARGE SCALE GENOMIC DNA]</scope>
</reference>
<proteinExistence type="predicted"/>
<dbReference type="AlphaFoldDB" id="A0A4Y2GBB9"/>
<comment type="caution">
    <text evidence="1">The sequence shown here is derived from an EMBL/GenBank/DDBJ whole genome shotgun (WGS) entry which is preliminary data.</text>
</comment>
<evidence type="ECO:0000313" key="2">
    <source>
        <dbReference type="Proteomes" id="UP000499080"/>
    </source>
</evidence>
<protein>
    <submittedName>
        <fullName evidence="1">Uncharacterized protein</fullName>
    </submittedName>
</protein>
<accession>A0A4Y2GBB9</accession>
<evidence type="ECO:0000313" key="1">
    <source>
        <dbReference type="EMBL" id="GBM50980.1"/>
    </source>
</evidence>